<keyword evidence="2" id="KW-0378">Hydrolase</keyword>
<reference evidence="2 3" key="1">
    <citation type="submission" date="2022-11" db="EMBL/GenBank/DDBJ databases">
        <title>Minimal conservation of predation-associated metabolite biosynthetic gene clusters underscores biosynthetic potential of Myxococcota including descriptions for ten novel species: Archangium lansinium sp. nov., Myxococcus landrumus sp. nov., Nannocystis bai.</title>
        <authorList>
            <person name="Ahearne A."/>
            <person name="Stevens C."/>
            <person name="Dowd S."/>
        </authorList>
    </citation>
    <scope>NUCLEOTIDE SEQUENCE [LARGE SCALE GENOMIC DNA]</scope>
    <source>
        <strain evidence="2 3">NCELM</strain>
    </source>
</reference>
<dbReference type="EMBL" id="JAQNDN010000022">
    <property type="protein sequence ID" value="MDC0673428.1"/>
    <property type="molecule type" value="Genomic_DNA"/>
</dbReference>
<comment type="caution">
    <text evidence="2">The sequence shown here is derived from an EMBL/GenBank/DDBJ whole genome shotgun (WGS) entry which is preliminary data.</text>
</comment>
<name>A0ABT5BIC0_9BACT</name>
<sequence length="287" mass="30791">MSAIDAPNQFIETNGRRLAYRSIGEGKPIVLCTRFRGNLDCWDPAFLDALAAAGFRVITFDYSGLGLSTGTASYNPFVMVNDPRDLIEVLSLRDVVIAGWSLGGIVAQVFVAQHAAHVSHAVLFGTTPPGPIVKPAEPLFFTTAGREVNDFEDEVILFFEPRSAESRAAARRSADRIAGRTSGRSPAVPVEFARANLAGDPSAPIFPALPVLAALRATTVPILHVGGDHDIIFPVENWYALNQSLPTVQLLTYPSAGHGPHHQHPEATAEHIATFVRTTARKPAAAL</sequence>
<evidence type="ECO:0000259" key="1">
    <source>
        <dbReference type="Pfam" id="PF00561"/>
    </source>
</evidence>
<dbReference type="PRINTS" id="PR00111">
    <property type="entry name" value="ABHYDROLASE"/>
</dbReference>
<dbReference type="PANTHER" id="PTHR43798">
    <property type="entry name" value="MONOACYLGLYCEROL LIPASE"/>
    <property type="match status" value="1"/>
</dbReference>
<dbReference type="SUPFAM" id="SSF53474">
    <property type="entry name" value="alpha/beta-Hydrolases"/>
    <property type="match status" value="1"/>
</dbReference>
<dbReference type="InterPro" id="IPR000639">
    <property type="entry name" value="Epox_hydrolase-like"/>
</dbReference>
<dbReference type="RefSeq" id="WP_272006432.1">
    <property type="nucleotide sequence ID" value="NZ_JAQNDN010000022.1"/>
</dbReference>
<feature type="domain" description="AB hydrolase-1" evidence="1">
    <location>
        <begin position="27"/>
        <end position="265"/>
    </location>
</feature>
<keyword evidence="3" id="KW-1185">Reference proteome</keyword>
<dbReference type="InterPro" id="IPR050266">
    <property type="entry name" value="AB_hydrolase_sf"/>
</dbReference>
<dbReference type="PANTHER" id="PTHR43798:SF5">
    <property type="entry name" value="MONOACYLGLYCEROL LIPASE ABHD6"/>
    <property type="match status" value="1"/>
</dbReference>
<dbReference type="Pfam" id="PF00561">
    <property type="entry name" value="Abhydrolase_1"/>
    <property type="match status" value="1"/>
</dbReference>
<evidence type="ECO:0000313" key="2">
    <source>
        <dbReference type="EMBL" id="MDC0673428.1"/>
    </source>
</evidence>
<proteinExistence type="predicted"/>
<gene>
    <name evidence="2" type="ORF">POL58_37130</name>
</gene>
<dbReference type="InterPro" id="IPR029058">
    <property type="entry name" value="AB_hydrolase_fold"/>
</dbReference>
<dbReference type="GO" id="GO:0016787">
    <property type="term" value="F:hydrolase activity"/>
    <property type="evidence" value="ECO:0007669"/>
    <property type="project" value="UniProtKB-KW"/>
</dbReference>
<accession>A0ABT5BIC0</accession>
<organism evidence="2 3">
    <name type="scientific">Nannocystis radixulma</name>
    <dbReference type="NCBI Taxonomy" id="2995305"/>
    <lineage>
        <taxon>Bacteria</taxon>
        <taxon>Pseudomonadati</taxon>
        <taxon>Myxococcota</taxon>
        <taxon>Polyangia</taxon>
        <taxon>Nannocystales</taxon>
        <taxon>Nannocystaceae</taxon>
        <taxon>Nannocystis</taxon>
    </lineage>
</organism>
<evidence type="ECO:0000313" key="3">
    <source>
        <dbReference type="Proteomes" id="UP001217838"/>
    </source>
</evidence>
<dbReference type="PRINTS" id="PR00412">
    <property type="entry name" value="EPOXHYDRLASE"/>
</dbReference>
<dbReference type="InterPro" id="IPR000073">
    <property type="entry name" value="AB_hydrolase_1"/>
</dbReference>
<dbReference type="Proteomes" id="UP001217838">
    <property type="component" value="Unassembled WGS sequence"/>
</dbReference>
<dbReference type="Gene3D" id="3.40.50.1820">
    <property type="entry name" value="alpha/beta hydrolase"/>
    <property type="match status" value="1"/>
</dbReference>
<protein>
    <submittedName>
        <fullName evidence="2">Alpha/beta hydrolase</fullName>
    </submittedName>
</protein>